<dbReference type="OrthoDB" id="10264738at2759"/>
<feature type="non-terminal residue" evidence="3">
    <location>
        <position position="491"/>
    </location>
</feature>
<sequence length="491" mass="51669">MSAKKLSLPVGSERQGKIADSGVLTAQVATLCQAIEDTFLQMDVQMQTAENRQALLKLFKDLSVGSQEEGEGKETDKETDKETEKETDKETAKDSETNGDRDREADTDAVASDSEAAAKETGEAEKRQLAEGSRIPALGRLDSTANLGAKQQQQQQQQKQQKQQQQKQKAAAGDDESPPSSEHESEDNDSSSPRTSSTASSSSSSSSSVRSRSNDSSNSSSSSSPSAKEQLSSPSAAAGSSKKERNKDSSSSSSSSSKEVEDTEADEETGEGSSTLSECNYMSPAAAAAAAGAGGGAGEDDDDVDEEAAAAAAAAEGQQRLEHPHPSSPEGAGTTAVVVIVVRAANPVLIIANAGDSRGAYPLSHDHKPMNPAERARIAAAGGCVMNGRVDGNLNLSRSLGDLFYKSDAHIPPEKQRITSFPDVRVTPVHKDDEFLIIACDGIWDCKTNQEAVDFVRSHLSSSKKSRAEALRDACEALCDNCLSPDPIKSE</sequence>
<keyword evidence="4" id="KW-1185">Reference proteome</keyword>
<dbReference type="RefSeq" id="XP_013252261.1">
    <property type="nucleotide sequence ID" value="XM_013396807.1"/>
</dbReference>
<dbReference type="SUPFAM" id="SSF81606">
    <property type="entry name" value="PP2C-like"/>
    <property type="match status" value="1"/>
</dbReference>
<dbReference type="SMART" id="SM00332">
    <property type="entry name" value="PP2Cc"/>
    <property type="match status" value="1"/>
</dbReference>
<evidence type="ECO:0000259" key="2">
    <source>
        <dbReference type="PROSITE" id="PS51746"/>
    </source>
</evidence>
<reference evidence="3" key="1">
    <citation type="submission" date="2013-10" db="EMBL/GenBank/DDBJ databases">
        <title>Genomic analysis of the causative agents of coccidiosis in chickens.</title>
        <authorList>
            <person name="Reid A.J."/>
            <person name="Blake D."/>
            <person name="Billington K."/>
            <person name="Browne H."/>
            <person name="Dunn M."/>
            <person name="Hung S."/>
            <person name="Kawahara F."/>
            <person name="Miranda-Saavedra D."/>
            <person name="Mourier T."/>
            <person name="Nagra H."/>
            <person name="Otto T.D."/>
            <person name="Rawlings N."/>
            <person name="Sanchez A."/>
            <person name="Sanders M."/>
            <person name="Subramaniam C."/>
            <person name="Tay Y."/>
            <person name="Dear P."/>
            <person name="Doerig C."/>
            <person name="Gruber A."/>
            <person name="Parkinson J."/>
            <person name="Shirley M."/>
            <person name="Wan K.L."/>
            <person name="Berriman M."/>
            <person name="Tomley F."/>
            <person name="Pain A."/>
        </authorList>
    </citation>
    <scope>NUCLEOTIDE SEQUENCE</scope>
    <source>
        <strain evidence="3">Houghton</strain>
    </source>
</reference>
<feature type="compositionally biased region" description="Acidic residues" evidence="1">
    <location>
        <begin position="261"/>
        <end position="270"/>
    </location>
</feature>
<dbReference type="CDD" id="cd00143">
    <property type="entry name" value="PP2Cc"/>
    <property type="match status" value="1"/>
</dbReference>
<dbReference type="PANTHER" id="PTHR13832">
    <property type="entry name" value="PROTEIN PHOSPHATASE 2C"/>
    <property type="match status" value="1"/>
</dbReference>
<feature type="compositionally biased region" description="Basic and acidic residues" evidence="1">
    <location>
        <begin position="116"/>
        <end position="129"/>
    </location>
</feature>
<dbReference type="GO" id="GO:0004722">
    <property type="term" value="F:protein serine/threonine phosphatase activity"/>
    <property type="evidence" value="ECO:0007669"/>
    <property type="project" value="InterPro"/>
</dbReference>
<name>U6GAR9_EIMAC</name>
<gene>
    <name evidence="3" type="ORF">EAH_00063470</name>
</gene>
<dbReference type="VEuPathDB" id="ToxoDB:EAH_00063470"/>
<dbReference type="PROSITE" id="PS51746">
    <property type="entry name" value="PPM_2"/>
    <property type="match status" value="1"/>
</dbReference>
<feature type="compositionally biased region" description="Low complexity" evidence="1">
    <location>
        <begin position="190"/>
        <end position="240"/>
    </location>
</feature>
<dbReference type="AlphaFoldDB" id="U6GAR9"/>
<feature type="domain" description="PPM-type phosphatase" evidence="2">
    <location>
        <begin position="247"/>
        <end position="491"/>
    </location>
</feature>
<proteinExistence type="predicted"/>
<dbReference type="Pfam" id="PF00481">
    <property type="entry name" value="PP2C"/>
    <property type="match status" value="1"/>
</dbReference>
<dbReference type="Gene3D" id="3.60.40.10">
    <property type="entry name" value="PPM-type phosphatase domain"/>
    <property type="match status" value="1"/>
</dbReference>
<evidence type="ECO:0000313" key="3">
    <source>
        <dbReference type="EMBL" id="CDI77371.1"/>
    </source>
</evidence>
<dbReference type="PANTHER" id="PTHR13832:SF827">
    <property type="entry name" value="PROTEIN PHOSPHATASE 1L"/>
    <property type="match status" value="1"/>
</dbReference>
<evidence type="ECO:0000256" key="1">
    <source>
        <dbReference type="SAM" id="MobiDB-lite"/>
    </source>
</evidence>
<evidence type="ECO:0000313" key="4">
    <source>
        <dbReference type="Proteomes" id="UP000018050"/>
    </source>
</evidence>
<dbReference type="Proteomes" id="UP000018050">
    <property type="component" value="Unassembled WGS sequence"/>
</dbReference>
<reference evidence="3" key="2">
    <citation type="submission" date="2013-10" db="EMBL/GenBank/DDBJ databases">
        <authorList>
            <person name="Aslett M."/>
        </authorList>
    </citation>
    <scope>NUCLEOTIDE SEQUENCE</scope>
    <source>
        <strain evidence="3">Houghton</strain>
    </source>
</reference>
<dbReference type="InterPro" id="IPR015655">
    <property type="entry name" value="PP2C"/>
</dbReference>
<dbReference type="EMBL" id="HG670641">
    <property type="protein sequence ID" value="CDI77371.1"/>
    <property type="molecule type" value="Genomic_DNA"/>
</dbReference>
<protein>
    <recommendedName>
        <fullName evidence="2">PPM-type phosphatase domain-containing protein</fullName>
    </recommendedName>
</protein>
<dbReference type="InterPro" id="IPR036457">
    <property type="entry name" value="PPM-type-like_dom_sf"/>
</dbReference>
<accession>U6GAR9</accession>
<organism evidence="3 4">
    <name type="scientific">Eimeria acervulina</name>
    <name type="common">Coccidian parasite</name>
    <dbReference type="NCBI Taxonomy" id="5801"/>
    <lineage>
        <taxon>Eukaryota</taxon>
        <taxon>Sar</taxon>
        <taxon>Alveolata</taxon>
        <taxon>Apicomplexa</taxon>
        <taxon>Conoidasida</taxon>
        <taxon>Coccidia</taxon>
        <taxon>Eucoccidiorida</taxon>
        <taxon>Eimeriorina</taxon>
        <taxon>Eimeriidae</taxon>
        <taxon>Eimeria</taxon>
    </lineage>
</organism>
<dbReference type="GeneID" id="25274417"/>
<feature type="region of interest" description="Disordered" evidence="1">
    <location>
        <begin position="62"/>
        <end position="278"/>
    </location>
</feature>
<feature type="region of interest" description="Disordered" evidence="1">
    <location>
        <begin position="291"/>
        <end position="332"/>
    </location>
</feature>
<feature type="compositionally biased region" description="Basic and acidic residues" evidence="1">
    <location>
        <begin position="70"/>
        <end position="106"/>
    </location>
</feature>
<feature type="compositionally biased region" description="Acidic residues" evidence="1">
    <location>
        <begin position="298"/>
        <end position="308"/>
    </location>
</feature>
<feature type="compositionally biased region" description="Low complexity" evidence="1">
    <location>
        <begin position="150"/>
        <end position="169"/>
    </location>
</feature>
<dbReference type="InterPro" id="IPR001932">
    <property type="entry name" value="PPM-type_phosphatase-like_dom"/>
</dbReference>